<name>A0A2M9FZA3_9PROT</name>
<dbReference type="InterPro" id="IPR003018">
    <property type="entry name" value="GAF"/>
</dbReference>
<dbReference type="Pfam" id="PF13492">
    <property type="entry name" value="GAF_3"/>
    <property type="match status" value="1"/>
</dbReference>
<gene>
    <name evidence="3" type="ORF">CVT23_15815</name>
</gene>
<dbReference type="RefSeq" id="WP_109792242.1">
    <property type="nucleotide sequence ID" value="NZ_PHIG01000039.1"/>
</dbReference>
<proteinExistence type="predicted"/>
<feature type="transmembrane region" description="Helical" evidence="1">
    <location>
        <begin position="133"/>
        <end position="155"/>
    </location>
</feature>
<evidence type="ECO:0000259" key="2">
    <source>
        <dbReference type="Pfam" id="PF13492"/>
    </source>
</evidence>
<dbReference type="AlphaFoldDB" id="A0A2M9FZA3"/>
<evidence type="ECO:0000313" key="4">
    <source>
        <dbReference type="Proteomes" id="UP000229498"/>
    </source>
</evidence>
<dbReference type="Proteomes" id="UP000229498">
    <property type="component" value="Unassembled WGS sequence"/>
</dbReference>
<keyword evidence="1" id="KW-1133">Transmembrane helix</keyword>
<evidence type="ECO:0000256" key="1">
    <source>
        <dbReference type="SAM" id="Phobius"/>
    </source>
</evidence>
<keyword evidence="4" id="KW-1185">Reference proteome</keyword>
<dbReference type="InterPro" id="IPR029016">
    <property type="entry name" value="GAF-like_dom_sf"/>
</dbReference>
<reference evidence="3 4" key="1">
    <citation type="submission" date="2017-11" db="EMBL/GenBank/DDBJ databases">
        <title>Draft genome sequence of Rhizobiales bacterium SY3-13.</title>
        <authorList>
            <person name="Sun C."/>
        </authorList>
    </citation>
    <scope>NUCLEOTIDE SEQUENCE [LARGE SCALE GENOMIC DNA]</scope>
    <source>
        <strain evidence="3 4">SY3-13</strain>
    </source>
</reference>
<dbReference type="OrthoDB" id="7466307at2"/>
<keyword evidence="1" id="KW-0812">Transmembrane</keyword>
<evidence type="ECO:0000313" key="3">
    <source>
        <dbReference type="EMBL" id="PJK28797.1"/>
    </source>
</evidence>
<dbReference type="Gene3D" id="3.30.450.40">
    <property type="match status" value="1"/>
</dbReference>
<feature type="domain" description="GAF" evidence="2">
    <location>
        <begin position="222"/>
        <end position="349"/>
    </location>
</feature>
<organism evidence="3 4">
    <name type="scientific">Minwuia thermotolerans</name>
    <dbReference type="NCBI Taxonomy" id="2056226"/>
    <lineage>
        <taxon>Bacteria</taxon>
        <taxon>Pseudomonadati</taxon>
        <taxon>Pseudomonadota</taxon>
        <taxon>Alphaproteobacteria</taxon>
        <taxon>Minwuiales</taxon>
        <taxon>Minwuiaceae</taxon>
        <taxon>Minwuia</taxon>
    </lineage>
</organism>
<comment type="caution">
    <text evidence="3">The sequence shown here is derived from an EMBL/GenBank/DDBJ whole genome shotgun (WGS) entry which is preliminary data.</text>
</comment>
<feature type="transmembrane region" description="Helical" evidence="1">
    <location>
        <begin position="68"/>
        <end position="96"/>
    </location>
</feature>
<sequence>MAPEGPARQVLEHTDRDIAPAEVATAYRGGRRSIAYVELVLLVALLVGLDFLFLPVDGFAEVNPNPYWIPIILLAVQYGVFEGLIAAVVCTAVSLLSGVDPEFYRIALEQGPAAAMEQSVGGGFATFSDEDYFVAWTYAAQPILWVLAALFIGLLRERLRQRNQELAHDLAQTSHREEVLSSAYNQLLDTKEQLEIRVAGQLRTVFTLYQAAKAIEKLGPGEVLIGIADLVRAVMQPTKFSLYLLNGNVLEAVINDGWEDDDAYARVFDSGSPVFQQVVGRRRCLSAVNTDEEKLLAGEGIMAGPLTSVDTGEVVGMLKIEKLGFLDLHISSLENFRILSDWVGTAFANARRFRKAQSNMLFNEERNMFTDVVFKSHSKLMRQFGERFGIDMTAVTLKAEGLDVLHPERRAGLVKAVHDVVEHHMSPVVQAYEYRQNGREFALILPGVDPETMGDEASAGIVRAVQHYLRVAGLDDVRVAAKVMPLYRVPREAADENRRAEGA</sequence>
<accession>A0A2M9FZA3</accession>
<feature type="transmembrane region" description="Helical" evidence="1">
    <location>
        <begin position="34"/>
        <end position="56"/>
    </location>
</feature>
<protein>
    <recommendedName>
        <fullName evidence="2">GAF domain-containing protein</fullName>
    </recommendedName>
</protein>
<dbReference type="SUPFAM" id="SSF55781">
    <property type="entry name" value="GAF domain-like"/>
    <property type="match status" value="1"/>
</dbReference>
<dbReference type="EMBL" id="PHIG01000039">
    <property type="protein sequence ID" value="PJK28797.1"/>
    <property type="molecule type" value="Genomic_DNA"/>
</dbReference>
<keyword evidence="1" id="KW-0472">Membrane</keyword>